<organism evidence="2 3">
    <name type="scientific">Ornithinibacillus hominis</name>
    <dbReference type="NCBI Taxonomy" id="2763055"/>
    <lineage>
        <taxon>Bacteria</taxon>
        <taxon>Bacillati</taxon>
        <taxon>Bacillota</taxon>
        <taxon>Bacilli</taxon>
        <taxon>Bacillales</taxon>
        <taxon>Bacillaceae</taxon>
        <taxon>Ornithinibacillus</taxon>
    </lineage>
</organism>
<evidence type="ECO:0008006" key="4">
    <source>
        <dbReference type="Google" id="ProtNLM"/>
    </source>
</evidence>
<feature type="transmembrane region" description="Helical" evidence="1">
    <location>
        <begin position="112"/>
        <end position="137"/>
    </location>
</feature>
<proteinExistence type="predicted"/>
<protein>
    <recommendedName>
        <fullName evidence="4">Yip1 domain-containing protein</fullName>
    </recommendedName>
</protein>
<sequence>MIYQVQIFKLLFAVDDHIFRIGKAEQIRNPWKTISLLVLLSVLIYSGASLLGIGSSVLSSGAALLSAAEYEVYKFWFIIGRIIYSLALVGMVLFIPSLIYYWVTKIPYKKLLLMQVVVLFIMLLERILWIPLAIYFGLDWFVSPFSLGIITSYLTDISFLIYLCGACSLFQLWIIIFQVKFLSRLSGIHKGWIWSTVILFHLATWTVTAVIALTDMHMINGWFN</sequence>
<dbReference type="RefSeq" id="WP_186871289.1">
    <property type="nucleotide sequence ID" value="NZ_JACOOL010000017.1"/>
</dbReference>
<reference evidence="2" key="1">
    <citation type="submission" date="2020-08" db="EMBL/GenBank/DDBJ databases">
        <title>Genome public.</title>
        <authorList>
            <person name="Liu C."/>
            <person name="Sun Q."/>
        </authorList>
    </citation>
    <scope>NUCLEOTIDE SEQUENCE</scope>
    <source>
        <strain evidence="2">BX22</strain>
    </source>
</reference>
<dbReference type="EMBL" id="JACOOL010000017">
    <property type="protein sequence ID" value="MBC5638590.1"/>
    <property type="molecule type" value="Genomic_DNA"/>
</dbReference>
<name>A0A923L910_9BACI</name>
<dbReference type="AlphaFoldDB" id="A0A923L910"/>
<gene>
    <name evidence="2" type="ORF">H8S33_17590</name>
</gene>
<keyword evidence="3" id="KW-1185">Reference proteome</keyword>
<feature type="transmembrane region" description="Helical" evidence="1">
    <location>
        <begin position="157"/>
        <end position="179"/>
    </location>
</feature>
<feature type="transmembrane region" description="Helical" evidence="1">
    <location>
        <begin position="191"/>
        <end position="214"/>
    </location>
</feature>
<dbReference type="Proteomes" id="UP000637359">
    <property type="component" value="Unassembled WGS sequence"/>
</dbReference>
<evidence type="ECO:0000256" key="1">
    <source>
        <dbReference type="SAM" id="Phobius"/>
    </source>
</evidence>
<keyword evidence="1" id="KW-0472">Membrane</keyword>
<accession>A0A923L910</accession>
<evidence type="ECO:0000313" key="2">
    <source>
        <dbReference type="EMBL" id="MBC5638590.1"/>
    </source>
</evidence>
<keyword evidence="1" id="KW-1133">Transmembrane helix</keyword>
<feature type="transmembrane region" description="Helical" evidence="1">
    <location>
        <begin position="36"/>
        <end position="58"/>
    </location>
</feature>
<keyword evidence="1" id="KW-0812">Transmembrane</keyword>
<feature type="transmembrane region" description="Helical" evidence="1">
    <location>
        <begin position="78"/>
        <end position="103"/>
    </location>
</feature>
<comment type="caution">
    <text evidence="2">The sequence shown here is derived from an EMBL/GenBank/DDBJ whole genome shotgun (WGS) entry which is preliminary data.</text>
</comment>
<evidence type="ECO:0000313" key="3">
    <source>
        <dbReference type="Proteomes" id="UP000637359"/>
    </source>
</evidence>